<keyword evidence="1" id="KW-0812">Transmembrane</keyword>
<comment type="caution">
    <text evidence="2">The sequence shown here is derived from an EMBL/GenBank/DDBJ whole genome shotgun (WGS) entry which is preliminary data.</text>
</comment>
<dbReference type="EMBL" id="AIMH01000002">
    <property type="protein sequence ID" value="EJF98624.1"/>
    <property type="molecule type" value="Genomic_DNA"/>
</dbReference>
<dbReference type="RefSeq" id="WP_004865426.1">
    <property type="nucleotide sequence ID" value="NZ_JH725043.1"/>
</dbReference>
<dbReference type="Proteomes" id="UP000008948">
    <property type="component" value="Unassembled WGS sequence"/>
</dbReference>
<gene>
    <name evidence="2" type="ORF">MEI_00194</name>
</gene>
<feature type="transmembrane region" description="Helical" evidence="1">
    <location>
        <begin position="95"/>
        <end position="120"/>
    </location>
</feature>
<keyword evidence="1" id="KW-1133">Transmembrane helix</keyword>
<accession>A0ABN0GQN3</accession>
<keyword evidence="3" id="KW-1185">Reference proteome</keyword>
<keyword evidence="1" id="KW-0472">Membrane</keyword>
<evidence type="ECO:0000313" key="3">
    <source>
        <dbReference type="Proteomes" id="UP000008948"/>
    </source>
</evidence>
<proteinExistence type="predicted"/>
<sequence length="152" mass="17608">MNYLSAKKISYLLVVMISVLFLSNYANSEQISTHYQSSNTDENLHEKIKVVQKEYVVAQHPKKILSDSGINQYNISFSTVSDDEKPQRRITFDDFIIIFIIITGIFIFISIMSIIINLLWRFKLKIPAYFFLLTTALISCAVLLLLILDWAY</sequence>
<feature type="transmembrane region" description="Helical" evidence="1">
    <location>
        <begin position="127"/>
        <end position="148"/>
    </location>
</feature>
<reference evidence="2 3" key="1">
    <citation type="submission" date="2012-03" db="EMBL/GenBank/DDBJ databases">
        <title>The Genome Sequence of Bartonella vinsonii subsp. arupensis str. Pm136co.</title>
        <authorList>
            <consortium name="The Broad Institute Genome Sequencing Platform"/>
            <consortium name="The Broad Institute Genome Sequencing Center for Infectious Disease"/>
            <person name="Feldgarden M."/>
            <person name="Kirby J."/>
            <person name="Kosoy M."/>
            <person name="Birtles R."/>
            <person name="Probert W.S."/>
            <person name="Chiaraviglio L."/>
            <person name="Young S.K."/>
            <person name="Zeng Q."/>
            <person name="Gargeya S."/>
            <person name="Fitzgerald M."/>
            <person name="Haas B."/>
            <person name="Abouelleil A."/>
            <person name="Alvarado L."/>
            <person name="Arachchi H.M."/>
            <person name="Berlin A."/>
            <person name="Chapman S.B."/>
            <person name="Gearin G."/>
            <person name="Goldberg J."/>
            <person name="Griggs A."/>
            <person name="Gujja S."/>
            <person name="Hansen M."/>
            <person name="Heiman D."/>
            <person name="Howarth C."/>
            <person name="Larimer J."/>
            <person name="Lui A."/>
            <person name="MacDonald P.J.P."/>
            <person name="McCowen C."/>
            <person name="Montmayeur A."/>
            <person name="Murphy C."/>
            <person name="Neiman D."/>
            <person name="Pearson M."/>
            <person name="Priest M."/>
            <person name="Roberts A."/>
            <person name="Saif S."/>
            <person name="Shea T."/>
            <person name="Sisk P."/>
            <person name="Stolte C."/>
            <person name="Sykes S."/>
            <person name="Wortman J."/>
            <person name="Nusbaum C."/>
            <person name="Birren B."/>
        </authorList>
    </citation>
    <scope>NUCLEOTIDE SEQUENCE [LARGE SCALE GENOMIC DNA]</scope>
    <source>
        <strain evidence="2 3">Pm136co</strain>
    </source>
</reference>
<name>A0ABN0GQN3_BARVI</name>
<organism evidence="2 3">
    <name type="scientific">Bartonella vinsonii subsp. arupensis Pm136co</name>
    <dbReference type="NCBI Taxonomy" id="1094561"/>
    <lineage>
        <taxon>Bacteria</taxon>
        <taxon>Pseudomonadati</taxon>
        <taxon>Pseudomonadota</taxon>
        <taxon>Alphaproteobacteria</taxon>
        <taxon>Hyphomicrobiales</taxon>
        <taxon>Bartonellaceae</taxon>
        <taxon>Bartonella</taxon>
    </lineage>
</organism>
<evidence type="ECO:0000313" key="2">
    <source>
        <dbReference type="EMBL" id="EJF98624.1"/>
    </source>
</evidence>
<evidence type="ECO:0000256" key="1">
    <source>
        <dbReference type="SAM" id="Phobius"/>
    </source>
</evidence>
<protein>
    <submittedName>
        <fullName evidence="2">Uncharacterized protein</fullName>
    </submittedName>
</protein>